<reference evidence="1" key="2">
    <citation type="submission" date="2023-04" db="EMBL/GenBank/DDBJ databases">
        <title>Paracnuella aquatica gen. nov., sp. nov., a member of the family Chitinophagaceae isolated from a hot spring.</title>
        <authorList>
            <person name="Wang C."/>
        </authorList>
    </citation>
    <scope>NUCLEOTIDE SEQUENCE</scope>
    <source>
        <strain evidence="1">LB-8</strain>
    </source>
</reference>
<gene>
    <name evidence="1" type="ORF">OCK74_27300</name>
</gene>
<keyword evidence="2" id="KW-1185">Reference proteome</keyword>
<dbReference type="AlphaFoldDB" id="A0A9X2Y166"/>
<dbReference type="SUPFAM" id="SSF47789">
    <property type="entry name" value="C-terminal domain of RNA polymerase alpha subunit"/>
    <property type="match status" value="1"/>
</dbReference>
<evidence type="ECO:0000313" key="1">
    <source>
        <dbReference type="EMBL" id="MCU7552856.1"/>
    </source>
</evidence>
<organism evidence="1 2">
    <name type="scientific">Paraflavisolibacter caeni</name>
    <dbReference type="NCBI Taxonomy" id="2982496"/>
    <lineage>
        <taxon>Bacteria</taxon>
        <taxon>Pseudomonadati</taxon>
        <taxon>Bacteroidota</taxon>
        <taxon>Chitinophagia</taxon>
        <taxon>Chitinophagales</taxon>
        <taxon>Chitinophagaceae</taxon>
        <taxon>Paraflavisolibacter</taxon>
    </lineage>
</organism>
<dbReference type="RefSeq" id="WP_279300291.1">
    <property type="nucleotide sequence ID" value="NZ_JAOTIF010000051.1"/>
</dbReference>
<comment type="caution">
    <text evidence="1">The sequence shown here is derived from an EMBL/GenBank/DDBJ whole genome shotgun (WGS) entry which is preliminary data.</text>
</comment>
<dbReference type="EMBL" id="JAOTIF010000051">
    <property type="protein sequence ID" value="MCU7552856.1"/>
    <property type="molecule type" value="Genomic_DNA"/>
</dbReference>
<reference evidence="1" key="1">
    <citation type="submission" date="2022-09" db="EMBL/GenBank/DDBJ databases">
        <authorList>
            <person name="Yuan C."/>
            <person name="Ke Z."/>
        </authorList>
    </citation>
    <scope>NUCLEOTIDE SEQUENCE</scope>
    <source>
        <strain evidence="1">LB-8</strain>
    </source>
</reference>
<name>A0A9X2Y166_9BACT</name>
<proteinExistence type="predicted"/>
<accession>A0A9X2Y166</accession>
<evidence type="ECO:0000313" key="2">
    <source>
        <dbReference type="Proteomes" id="UP001155483"/>
    </source>
</evidence>
<sequence>MNQQEILNTPIQDLPFTSDLKIILLNQGLKTLQEVVNVPVYRWHDYPSFTYHHQYEIVDYLQELDLMDFIKED</sequence>
<dbReference type="Proteomes" id="UP001155483">
    <property type="component" value="Unassembled WGS sequence"/>
</dbReference>
<protein>
    <submittedName>
        <fullName evidence="1">Uncharacterized protein</fullName>
    </submittedName>
</protein>